<dbReference type="EMBL" id="GL385395">
    <property type="protein sequence ID" value="EJT81707.1"/>
    <property type="molecule type" value="Genomic_DNA"/>
</dbReference>
<accession>J3NKA3</accession>
<evidence type="ECO:0000313" key="4">
    <source>
        <dbReference type="Proteomes" id="UP000006039"/>
    </source>
</evidence>
<evidence type="ECO:0000313" key="2">
    <source>
        <dbReference type="EMBL" id="EJT81707.1"/>
    </source>
</evidence>
<keyword evidence="1" id="KW-0812">Transmembrane</keyword>
<dbReference type="GeneID" id="20342141"/>
<dbReference type="eggNOG" id="ENOG502T7CR">
    <property type="taxonomic scope" value="Eukaryota"/>
</dbReference>
<keyword evidence="1" id="KW-0472">Membrane</keyword>
<keyword evidence="1" id="KW-1133">Transmembrane helix</keyword>
<gene>
    <name evidence="3" type="primary">20342141</name>
    <name evidence="2" type="ORF">GGTG_01683</name>
</gene>
<dbReference type="Proteomes" id="UP000006039">
    <property type="component" value="Unassembled WGS sequence"/>
</dbReference>
<sequence>MQSVIHFEKPVKSMLNAIRQSNYRILNVRYSKKYYCLLKKEMGKFPDSIANGLKRLGNGKCILAVFKPIGGQKKSILKLFIGALKLNYAESGTFRRQYERRTFTGSRAIISLNIRMRRNCGKINGNATKKSNHTFFETFKKRFYFVKKVINASQSLNLPFRLNGNSAKLLENVLARKLFGRYGMEKLGFLDSFAGAKLNFVLGHFPKPFEKFDTSFIANHILAINAFKRFRNVIKAYRYIGINGIVLICLTTKITATKHRTLRIIVFKKGQANKVIFIILLEIKNPLQRKRVADTHIKQGKGNVRFGGKSIKIKGAAAALVARFTLFFGGGFFAAAVKARRGVIGNTLVKSLKGCKRKRVR</sequence>
<reference evidence="3" key="4">
    <citation type="journal article" date="2015" name="G3 (Bethesda)">
        <title>Genome sequences of three phytopathogenic species of the Magnaporthaceae family of fungi.</title>
        <authorList>
            <person name="Okagaki L.H."/>
            <person name="Nunes C.C."/>
            <person name="Sailsbery J."/>
            <person name="Clay B."/>
            <person name="Brown D."/>
            <person name="John T."/>
            <person name="Oh Y."/>
            <person name="Young N."/>
            <person name="Fitzgerald M."/>
            <person name="Haas B.J."/>
            <person name="Zeng Q."/>
            <person name="Young S."/>
            <person name="Adiconis X."/>
            <person name="Fan L."/>
            <person name="Levin J.Z."/>
            <person name="Mitchell T.K."/>
            <person name="Okubara P.A."/>
            <person name="Farman M.L."/>
            <person name="Kohn L.M."/>
            <person name="Birren B."/>
            <person name="Ma L.-J."/>
            <person name="Dean R.A."/>
        </authorList>
    </citation>
    <scope>NUCLEOTIDE SEQUENCE</scope>
    <source>
        <strain evidence="3">R3-111a-1</strain>
    </source>
</reference>
<dbReference type="VEuPathDB" id="FungiDB:GGTG_01683"/>
<dbReference type="HOGENOM" id="CLU_074618_0_0_1"/>
<dbReference type="AlphaFoldDB" id="J3NKA3"/>
<keyword evidence="4" id="KW-1185">Reference proteome</keyword>
<reference evidence="4" key="1">
    <citation type="submission" date="2010-07" db="EMBL/GenBank/DDBJ databases">
        <title>The genome sequence of Gaeumannomyces graminis var. tritici strain R3-111a-1.</title>
        <authorList>
            <consortium name="The Broad Institute Genome Sequencing Platform"/>
            <person name="Ma L.-J."/>
            <person name="Dead R."/>
            <person name="Young S."/>
            <person name="Zeng Q."/>
            <person name="Koehrsen M."/>
            <person name="Alvarado L."/>
            <person name="Berlin A."/>
            <person name="Chapman S.B."/>
            <person name="Chen Z."/>
            <person name="Freedman E."/>
            <person name="Gellesch M."/>
            <person name="Goldberg J."/>
            <person name="Griggs A."/>
            <person name="Gujja S."/>
            <person name="Heilman E.R."/>
            <person name="Heiman D."/>
            <person name="Hepburn T."/>
            <person name="Howarth C."/>
            <person name="Jen D."/>
            <person name="Larson L."/>
            <person name="Mehta T."/>
            <person name="Neiman D."/>
            <person name="Pearson M."/>
            <person name="Roberts A."/>
            <person name="Saif S."/>
            <person name="Shea T."/>
            <person name="Shenoy N."/>
            <person name="Sisk P."/>
            <person name="Stolte C."/>
            <person name="Sykes S."/>
            <person name="Walk T."/>
            <person name="White J."/>
            <person name="Yandava C."/>
            <person name="Haas B."/>
            <person name="Nusbaum C."/>
            <person name="Birren B."/>
        </authorList>
    </citation>
    <scope>NUCLEOTIDE SEQUENCE [LARGE SCALE GENOMIC DNA]</scope>
    <source>
        <strain evidence="4">R3-111a-1</strain>
    </source>
</reference>
<evidence type="ECO:0000313" key="3">
    <source>
        <dbReference type="EnsemblFungi" id="EJT81707"/>
    </source>
</evidence>
<organism evidence="2">
    <name type="scientific">Gaeumannomyces tritici (strain R3-111a-1)</name>
    <name type="common">Wheat and barley take-all root rot fungus</name>
    <name type="synonym">Gaeumannomyces graminis var. tritici</name>
    <dbReference type="NCBI Taxonomy" id="644352"/>
    <lineage>
        <taxon>Eukaryota</taxon>
        <taxon>Fungi</taxon>
        <taxon>Dikarya</taxon>
        <taxon>Ascomycota</taxon>
        <taxon>Pezizomycotina</taxon>
        <taxon>Sordariomycetes</taxon>
        <taxon>Sordariomycetidae</taxon>
        <taxon>Magnaporthales</taxon>
        <taxon>Magnaporthaceae</taxon>
        <taxon>Gaeumannomyces</taxon>
    </lineage>
</organism>
<dbReference type="EnsemblFungi" id="EJT81707">
    <property type="protein sequence ID" value="EJT81707"/>
    <property type="gene ID" value="GGTG_01683"/>
</dbReference>
<proteinExistence type="predicted"/>
<reference evidence="2" key="3">
    <citation type="submission" date="2010-09" db="EMBL/GenBank/DDBJ databases">
        <title>Annotation of Gaeumannomyces graminis var. tritici R3-111a-1.</title>
        <authorList>
            <consortium name="The Broad Institute Genome Sequencing Platform"/>
            <person name="Ma L.-J."/>
            <person name="Dead R."/>
            <person name="Young S.K."/>
            <person name="Zeng Q."/>
            <person name="Gargeya S."/>
            <person name="Fitzgerald M."/>
            <person name="Haas B."/>
            <person name="Abouelleil A."/>
            <person name="Alvarado L."/>
            <person name="Arachchi H.M."/>
            <person name="Berlin A."/>
            <person name="Brown A."/>
            <person name="Chapman S.B."/>
            <person name="Chen Z."/>
            <person name="Dunbar C."/>
            <person name="Freedman E."/>
            <person name="Gearin G."/>
            <person name="Gellesch M."/>
            <person name="Goldberg J."/>
            <person name="Griggs A."/>
            <person name="Gujja S."/>
            <person name="Heiman D."/>
            <person name="Howarth C."/>
            <person name="Larson L."/>
            <person name="Lui A."/>
            <person name="MacDonald P.J.P."/>
            <person name="Mehta T."/>
            <person name="Montmayeur A."/>
            <person name="Murphy C."/>
            <person name="Neiman D."/>
            <person name="Pearson M."/>
            <person name="Priest M."/>
            <person name="Roberts A."/>
            <person name="Saif S."/>
            <person name="Shea T."/>
            <person name="Shenoy N."/>
            <person name="Sisk P."/>
            <person name="Stolte C."/>
            <person name="Sykes S."/>
            <person name="Yandava C."/>
            <person name="Wortman J."/>
            <person name="Nusbaum C."/>
            <person name="Birren B."/>
        </authorList>
    </citation>
    <scope>NUCLEOTIDE SEQUENCE</scope>
    <source>
        <strain evidence="2">R3-111a-1</strain>
    </source>
</reference>
<dbReference type="STRING" id="644352.J3NKA3"/>
<protein>
    <submittedName>
        <fullName evidence="2 3">Uncharacterized protein</fullName>
    </submittedName>
</protein>
<reference evidence="3" key="5">
    <citation type="submission" date="2018-04" db="UniProtKB">
        <authorList>
            <consortium name="EnsemblFungi"/>
        </authorList>
    </citation>
    <scope>IDENTIFICATION</scope>
    <source>
        <strain evidence="3">R3-111a-1</strain>
    </source>
</reference>
<name>J3NKA3_GAET3</name>
<feature type="transmembrane region" description="Helical" evidence="1">
    <location>
        <begin position="315"/>
        <end position="337"/>
    </location>
</feature>
<dbReference type="RefSeq" id="XP_009217716.1">
    <property type="nucleotide sequence ID" value="XM_009219452.1"/>
</dbReference>
<reference evidence="2" key="2">
    <citation type="submission" date="2010-07" db="EMBL/GenBank/DDBJ databases">
        <authorList>
            <consortium name="The Broad Institute Genome Sequencing Platform"/>
            <consortium name="Broad Institute Genome Sequencing Center for Infectious Disease"/>
            <person name="Ma L.-J."/>
            <person name="Dead R."/>
            <person name="Young S."/>
            <person name="Zeng Q."/>
            <person name="Koehrsen M."/>
            <person name="Alvarado L."/>
            <person name="Berlin A."/>
            <person name="Chapman S.B."/>
            <person name="Chen Z."/>
            <person name="Freedman E."/>
            <person name="Gellesch M."/>
            <person name="Goldberg J."/>
            <person name="Griggs A."/>
            <person name="Gujja S."/>
            <person name="Heilman E.R."/>
            <person name="Heiman D."/>
            <person name="Hepburn T."/>
            <person name="Howarth C."/>
            <person name="Jen D."/>
            <person name="Larson L."/>
            <person name="Mehta T."/>
            <person name="Neiman D."/>
            <person name="Pearson M."/>
            <person name="Roberts A."/>
            <person name="Saif S."/>
            <person name="Shea T."/>
            <person name="Shenoy N."/>
            <person name="Sisk P."/>
            <person name="Stolte C."/>
            <person name="Sykes S."/>
            <person name="Walk T."/>
            <person name="White J."/>
            <person name="Yandava C."/>
            <person name="Haas B."/>
            <person name="Nusbaum C."/>
            <person name="Birren B."/>
        </authorList>
    </citation>
    <scope>NUCLEOTIDE SEQUENCE</scope>
    <source>
        <strain evidence="2">R3-111a-1</strain>
    </source>
</reference>
<evidence type="ECO:0000256" key="1">
    <source>
        <dbReference type="SAM" id="Phobius"/>
    </source>
</evidence>